<proteinExistence type="predicted"/>
<organism evidence="1 2">
    <name type="scientific">Cylicocyclus nassatus</name>
    <name type="common">Nematode worm</name>
    <dbReference type="NCBI Taxonomy" id="53992"/>
    <lineage>
        <taxon>Eukaryota</taxon>
        <taxon>Metazoa</taxon>
        <taxon>Ecdysozoa</taxon>
        <taxon>Nematoda</taxon>
        <taxon>Chromadorea</taxon>
        <taxon>Rhabditida</taxon>
        <taxon>Rhabditina</taxon>
        <taxon>Rhabditomorpha</taxon>
        <taxon>Strongyloidea</taxon>
        <taxon>Strongylidae</taxon>
        <taxon>Cylicocyclus</taxon>
    </lineage>
</organism>
<name>A0AA36GNT9_CYLNA</name>
<comment type="caution">
    <text evidence="1">The sequence shown here is derived from an EMBL/GenBank/DDBJ whole genome shotgun (WGS) entry which is preliminary data.</text>
</comment>
<keyword evidence="2" id="KW-1185">Reference proteome</keyword>
<dbReference type="Proteomes" id="UP001176961">
    <property type="component" value="Unassembled WGS sequence"/>
</dbReference>
<reference evidence="1" key="1">
    <citation type="submission" date="2023-07" db="EMBL/GenBank/DDBJ databases">
        <authorList>
            <consortium name="CYATHOMIX"/>
        </authorList>
    </citation>
    <scope>NUCLEOTIDE SEQUENCE</scope>
    <source>
        <strain evidence="1">N/A</strain>
    </source>
</reference>
<sequence length="78" mass="9140">MEEAPILKRGWKMNAVCSHVRCAFVRFPFSLRYFCSDLRHWFYKAVFSTDGELCSNLLQLRLVHTNPGLPNQYELSLS</sequence>
<protein>
    <submittedName>
        <fullName evidence="1">Uncharacterized protein</fullName>
    </submittedName>
</protein>
<accession>A0AA36GNT9</accession>
<evidence type="ECO:0000313" key="1">
    <source>
        <dbReference type="EMBL" id="CAJ0595467.1"/>
    </source>
</evidence>
<dbReference type="EMBL" id="CATQJL010000112">
    <property type="protein sequence ID" value="CAJ0595467.1"/>
    <property type="molecule type" value="Genomic_DNA"/>
</dbReference>
<gene>
    <name evidence="1" type="ORF">CYNAS_LOCUS7450</name>
</gene>
<dbReference type="AlphaFoldDB" id="A0AA36GNT9"/>
<evidence type="ECO:0000313" key="2">
    <source>
        <dbReference type="Proteomes" id="UP001176961"/>
    </source>
</evidence>